<dbReference type="InterPro" id="IPR011330">
    <property type="entry name" value="Glyco_hydro/deAcase_b/a-brl"/>
</dbReference>
<evidence type="ECO:0000256" key="1">
    <source>
        <dbReference type="SAM" id="Phobius"/>
    </source>
</evidence>
<keyword evidence="4" id="KW-1185">Reference proteome</keyword>
<dbReference type="SUPFAM" id="SSF88713">
    <property type="entry name" value="Glycoside hydrolase/deacetylase"/>
    <property type="match status" value="1"/>
</dbReference>
<evidence type="ECO:0000313" key="5">
    <source>
        <dbReference type="Proteomes" id="UP000266042"/>
    </source>
</evidence>
<dbReference type="InterPro" id="IPR018763">
    <property type="entry name" value="DUF2334"/>
</dbReference>
<dbReference type="AlphaFoldDB" id="A0A398DN68"/>
<keyword evidence="1" id="KW-0812">Transmembrane</keyword>
<evidence type="ECO:0000313" key="4">
    <source>
        <dbReference type="Proteomes" id="UP000265724"/>
    </source>
</evidence>
<dbReference type="EMBL" id="QXIW01000029">
    <property type="protein sequence ID" value="RIE12674.1"/>
    <property type="molecule type" value="Genomic_DNA"/>
</dbReference>
<protein>
    <submittedName>
        <fullName evidence="3">DUF2334 domain-containing protein</fullName>
    </submittedName>
</protein>
<dbReference type="Proteomes" id="UP000265724">
    <property type="component" value="Unassembled WGS sequence"/>
</dbReference>
<proteinExistence type="predicted"/>
<sequence length="381" mass="42267">MQTSHQCAFSQSSTSTPLGQQRWEPYILSLRPNRIEYFALPDWQGQGSVENMKRTMKAVLVAVMILAALTSIMPSAKAVSRSPDMAKPLPGNSIRIALVRLEDVSPWYALNPKRLELLRYIADYLASRHVPFQVAMIPIYLDPATGIRIGIDTPDDLRVKEFITTIHYMISKGGEIGLHGYTHQMGEGVTGDSIEFSNNQHAIEGTVAYMAARVDAALAAAKTADIPITFWETPHYTASPEQYTYLESRFSIIYEPGPTNHRTKEPFLRSSSNPATGKVCFVPTPLGMVEGPKQTQSIVLFADDSHRQILASLFFHPFRERLPSSDAAPSSPEDETGAYLERIIPAFQSHGFVFVSVTQVRKQLLAKTQSHHAKAAQPTLP</sequence>
<evidence type="ECO:0000313" key="3">
    <source>
        <dbReference type="EMBL" id="RIE12674.1"/>
    </source>
</evidence>
<dbReference type="EMBL" id="QXIX01000055">
    <property type="protein sequence ID" value="RIE12478.1"/>
    <property type="molecule type" value="Genomic_DNA"/>
</dbReference>
<feature type="transmembrane region" description="Helical" evidence="1">
    <location>
        <begin position="58"/>
        <end position="76"/>
    </location>
</feature>
<evidence type="ECO:0000313" key="2">
    <source>
        <dbReference type="EMBL" id="RIE12478.1"/>
    </source>
</evidence>
<dbReference type="GO" id="GO:0005975">
    <property type="term" value="P:carbohydrate metabolic process"/>
    <property type="evidence" value="ECO:0007669"/>
    <property type="project" value="InterPro"/>
</dbReference>
<accession>A0A398DN68</accession>
<keyword evidence="1" id="KW-0472">Membrane</keyword>
<organism evidence="3 5">
    <name type="scientific">Candidatus Cryosericum hinesii</name>
    <dbReference type="NCBI Taxonomy" id="2290915"/>
    <lineage>
        <taxon>Bacteria</taxon>
        <taxon>Pseudomonadati</taxon>
        <taxon>Caldisericota/Cryosericota group</taxon>
        <taxon>Candidatus Cryosericota</taxon>
        <taxon>Candidatus Cryosericia</taxon>
        <taxon>Candidatus Cryosericales</taxon>
        <taxon>Candidatus Cryosericaceae</taxon>
        <taxon>Candidatus Cryosericum</taxon>
    </lineage>
</organism>
<dbReference type="Proteomes" id="UP000266042">
    <property type="component" value="Unassembled WGS sequence"/>
</dbReference>
<comment type="caution">
    <text evidence="3">The sequence shown here is derived from an EMBL/GenBank/DDBJ whole genome shotgun (WGS) entry which is preliminary data.</text>
</comment>
<gene>
    <name evidence="2" type="ORF">SMC2_07720</name>
    <name evidence="3" type="ORF">SMC3_06260</name>
</gene>
<name>A0A398DN68_9BACT</name>
<keyword evidence="1" id="KW-1133">Transmembrane helix</keyword>
<reference evidence="4 5" key="1">
    <citation type="submission" date="2018-09" db="EMBL/GenBank/DDBJ databases">
        <title>Discovery and Ecogenomic Context for Candidatus Cryosericales, a Global Caldiserica Order Active in Thawing Permafrost.</title>
        <authorList>
            <person name="Martinez M.A."/>
            <person name="Woodcroft B.J."/>
            <person name="Ignacio Espinoza J.C."/>
            <person name="Zayed A."/>
            <person name="Singleton C.M."/>
            <person name="Boyd J."/>
            <person name="Li Y.-F."/>
            <person name="Purvine S."/>
            <person name="Maughan H."/>
            <person name="Hodgkins S.B."/>
            <person name="Anderson D."/>
            <person name="Sederholm M."/>
            <person name="Temperton B."/>
            <person name="Saleska S.R."/>
            <person name="Tyson G.W."/>
            <person name="Rich V.I."/>
        </authorList>
    </citation>
    <scope>NUCLEOTIDE SEQUENCE [LARGE SCALE GENOMIC DNA]</scope>
    <source>
        <strain evidence="2 4">SMC2</strain>
        <strain evidence="3 5">SMC3</strain>
    </source>
</reference>
<dbReference type="Pfam" id="PF10096">
    <property type="entry name" value="DUF2334"/>
    <property type="match status" value="1"/>
</dbReference>
<dbReference type="Gene3D" id="3.20.20.370">
    <property type="entry name" value="Glycoside hydrolase/deacetylase"/>
    <property type="match status" value="1"/>
</dbReference>